<reference evidence="2 3" key="1">
    <citation type="journal article" date="2010" name="Nature">
        <title>The Ectocarpus genome and the independent evolution of multicellularity in brown algae.</title>
        <authorList>
            <person name="Cock J.M."/>
            <person name="Sterck L."/>
            <person name="Rouze P."/>
            <person name="Scornet D."/>
            <person name="Allen A.E."/>
            <person name="Amoutzias G."/>
            <person name="Anthouard V."/>
            <person name="Artiguenave F."/>
            <person name="Aury J.M."/>
            <person name="Badger J.H."/>
            <person name="Beszteri B."/>
            <person name="Billiau K."/>
            <person name="Bonnet E."/>
            <person name="Bothwell J.H."/>
            <person name="Bowler C."/>
            <person name="Boyen C."/>
            <person name="Brownlee C."/>
            <person name="Carrano C.J."/>
            <person name="Charrier B."/>
            <person name="Cho G.Y."/>
            <person name="Coelho S.M."/>
            <person name="Collen J."/>
            <person name="Corre E."/>
            <person name="Da Silva C."/>
            <person name="Delage L."/>
            <person name="Delaroque N."/>
            <person name="Dittami S.M."/>
            <person name="Doulbeau S."/>
            <person name="Elias M."/>
            <person name="Farnham G."/>
            <person name="Gachon C.M."/>
            <person name="Gschloessl B."/>
            <person name="Heesch S."/>
            <person name="Jabbari K."/>
            <person name="Jubin C."/>
            <person name="Kawai H."/>
            <person name="Kimura K."/>
            <person name="Kloareg B."/>
            <person name="Kupper F.C."/>
            <person name="Lang D."/>
            <person name="Le Bail A."/>
            <person name="Leblanc C."/>
            <person name="Lerouge P."/>
            <person name="Lohr M."/>
            <person name="Lopez P.J."/>
            <person name="Martens C."/>
            <person name="Maumus F."/>
            <person name="Michel G."/>
            <person name="Miranda-Saavedra D."/>
            <person name="Morales J."/>
            <person name="Moreau H."/>
            <person name="Motomura T."/>
            <person name="Nagasato C."/>
            <person name="Napoli C.A."/>
            <person name="Nelson D.R."/>
            <person name="Nyvall-Collen P."/>
            <person name="Peters A.F."/>
            <person name="Pommier C."/>
            <person name="Potin P."/>
            <person name="Poulain J."/>
            <person name="Quesneville H."/>
            <person name="Read B."/>
            <person name="Rensing S.A."/>
            <person name="Ritter A."/>
            <person name="Rousvoal S."/>
            <person name="Samanta M."/>
            <person name="Samson G."/>
            <person name="Schroeder D.C."/>
            <person name="Segurens B."/>
            <person name="Strittmatter M."/>
            <person name="Tonon T."/>
            <person name="Tregear J.W."/>
            <person name="Valentin K."/>
            <person name="von Dassow P."/>
            <person name="Yamagishi T."/>
            <person name="Van de Peer Y."/>
            <person name="Wincker P."/>
        </authorList>
    </citation>
    <scope>NUCLEOTIDE SEQUENCE [LARGE SCALE GENOMIC DNA]</scope>
    <source>
        <strain evidence="3">Ec32 / CCAP1310/4</strain>
    </source>
</reference>
<gene>
    <name evidence="2" type="ORF">Esi_0051_0118</name>
</gene>
<keyword evidence="3" id="KW-1185">Reference proteome</keyword>
<evidence type="ECO:0008006" key="4">
    <source>
        <dbReference type="Google" id="ProtNLM"/>
    </source>
</evidence>
<feature type="compositionally biased region" description="Basic and acidic residues" evidence="1">
    <location>
        <begin position="71"/>
        <end position="80"/>
    </location>
</feature>
<evidence type="ECO:0000256" key="1">
    <source>
        <dbReference type="SAM" id="MobiDB-lite"/>
    </source>
</evidence>
<dbReference type="SUPFAM" id="SSF49562">
    <property type="entry name" value="C2 domain (Calcium/lipid-binding domain, CaLB)"/>
    <property type="match status" value="1"/>
</dbReference>
<dbReference type="AlphaFoldDB" id="D7G3K7"/>
<dbReference type="Proteomes" id="UP000002630">
    <property type="component" value="Linkage Group LG24"/>
</dbReference>
<feature type="compositionally biased region" description="Gly residues" evidence="1">
    <location>
        <begin position="44"/>
        <end position="58"/>
    </location>
</feature>
<dbReference type="EMBL" id="FN648719">
    <property type="protein sequence ID" value="CBJ27005.1"/>
    <property type="molecule type" value="Genomic_DNA"/>
</dbReference>
<dbReference type="InParanoid" id="D7G3K7"/>
<feature type="compositionally biased region" description="Gly residues" evidence="1">
    <location>
        <begin position="356"/>
        <end position="372"/>
    </location>
</feature>
<evidence type="ECO:0000313" key="2">
    <source>
        <dbReference type="EMBL" id="CBJ27005.1"/>
    </source>
</evidence>
<name>D7G3K7_ECTSI</name>
<feature type="region of interest" description="Disordered" evidence="1">
    <location>
        <begin position="38"/>
        <end position="84"/>
    </location>
</feature>
<dbReference type="EMBL" id="FN649749">
    <property type="protein sequence ID" value="CBJ27005.1"/>
    <property type="molecule type" value="Genomic_DNA"/>
</dbReference>
<feature type="region of interest" description="Disordered" evidence="1">
    <location>
        <begin position="321"/>
        <end position="341"/>
    </location>
</feature>
<proteinExistence type="predicted"/>
<evidence type="ECO:0000313" key="3">
    <source>
        <dbReference type="Proteomes" id="UP000002630"/>
    </source>
</evidence>
<dbReference type="InterPro" id="IPR035892">
    <property type="entry name" value="C2_domain_sf"/>
</dbReference>
<dbReference type="OrthoDB" id="10349683at2759"/>
<feature type="region of interest" description="Disordered" evidence="1">
    <location>
        <begin position="185"/>
        <end position="210"/>
    </location>
</feature>
<feature type="region of interest" description="Disordered" evidence="1">
    <location>
        <begin position="356"/>
        <end position="376"/>
    </location>
</feature>
<accession>D7G3K7</accession>
<sequence length="563" mass="57902">MDLAHTSRYWKSYRESKTFTLTIYIYEAHLGVNSSISNNSSTGGPSGSGSGSTGGGGPWDTKIVVSLPKDPMGERHETGRAGKTSNPVWDQAVVLRDIEYSELVRVEMRRPRKIGENPVLASVEFEVHDVIGLSLREGASVFQLECDRSRARYGIILLAFRFDPPVAADVLGALDGVGLASLPRGVTTPADQGHDEGEKAPAWGAPEAGQQAEREVEVAEPVYINVEGHFACLLLDDDTPLNRCKSPGTKDHPDAAIEFDLAHGCAGQPLLRSRAGTLSSLIHPRLSTVSQNSVKSENSVYDYQGLIHGRGSAVRMAMNNNSNASGVGGKPSRPRPVSLGGSLGLPLSALGLGVGGGGGGGGGGGSRAGGKSGRPQSIDLRIASSAGNDAMGLESAHLETPQQRWVMPRRRHRHSHDASGGGNPDVGSSAVVAADGVGMRGSKAGGKRARSRAILKTPGFLKSPTLGGLRAGVGKAARATKSTSFAVPVSNAGGAGAGTRTPADSVDSSCASTVRAAEEASAADTPLFVPPALASSAVLCGLPASLVLSPTALVVASGLPSEE</sequence>
<organism evidence="2 3">
    <name type="scientific">Ectocarpus siliculosus</name>
    <name type="common">Brown alga</name>
    <name type="synonym">Conferva siliculosa</name>
    <dbReference type="NCBI Taxonomy" id="2880"/>
    <lineage>
        <taxon>Eukaryota</taxon>
        <taxon>Sar</taxon>
        <taxon>Stramenopiles</taxon>
        <taxon>Ochrophyta</taxon>
        <taxon>PX clade</taxon>
        <taxon>Phaeophyceae</taxon>
        <taxon>Ectocarpales</taxon>
        <taxon>Ectocarpaceae</taxon>
        <taxon>Ectocarpus</taxon>
    </lineage>
</organism>
<protein>
    <recommendedName>
        <fullName evidence="4">C2 domain-containing protein</fullName>
    </recommendedName>
</protein>